<comment type="caution">
    <text evidence="1">The sequence shown here is derived from an EMBL/GenBank/DDBJ whole genome shotgun (WGS) entry which is preliminary data.</text>
</comment>
<sequence length="1327" mass="152216">MVAIPWDTLYNLKNKSSRSILKYLNRLQDEKLPLENVQSLTENGDSSKSRRIFVNLSLAEDMQDEYGLPRESYPRNKIRTTKYTPLSFIPKNLFYQFHNIANIYFFIIVILQNFPIFGTRNPGLSAVPLIVIILVTAIKDGIEDWRRTVLDNELNNTKTYMLCNWHNINVVDENISLWRRLKKATSRIIRIIIARRKGITEDPLSLDYMSSYRISAESRRRSVESRRLSCEKSTDPYSFIQLPSLDCKLSNEFMSPKKNIEIASKQESGTVIDHYKQTPGKASFKQTFWKNIRVGDFVRLRGDDLIPADILILATSEPDGACYVETKNLDGETNLKLRHALRCGYEIKTAADCEKAAFIIESENPNSNLYKYNAVVRWTQFVDENLDEQKGFSEQASIQNTLFRGCQLKNTKWVIGIVVFTGDETKIMLNAGATPSKRSRIAKNLNWTIVINFIILFCICFISSVISGISWKNKETSAKFFEFGSLGGKPSLDSIITFVTCLILFQNLVPISLYISIEIVKTAQAFFIYSDIEMYYDKIDYPCTPKNWNISDDLGQIEYIFSDKTGTLTQNIMEFKKCTINGVTYGEVYTESITDIQKRQGMNTDQTNTETKASIFKSKDAMISGLRKLNNNPYLDESKLTFISSDFVNDLRAFNGEAQAIACHNFMLTLALCHSVIAEVVPDTKLRLRYKAQSPDEATLVATARDMGYVMTARRKTSINLNIHGKEKIYKILNILGFSSVRKRMSIIIRMPNNEIYLFCKGADSVVLPLTISNPELKEKTKNDLKEFAKEGLRTLVITRRKLSENEYVSWDKQYIAASSAIEDREEKLDKVFEEIECNLELLGGTAIEDKLQDGVPETITLLAEGGIKIWILTGDKVETAINIGFSCNLLSNDMKILMLVSDHFEIERIDHIIEEYLEKYFNLNRTEKEFNFIKENCSSLSLAYALVIDGDTLKILLEDYLKDKFLLLCKQCKAVLCCRVSPSQKAAVVSMVKKGLNVMTLSIGDGANDVAMIQEAHVGVGIAGEEGRQAVMSADYAIGQFRFLSKLLLVHGRWSYRRLCRMIANFFYKNIVWTFSLFWYQIYNNFNGNHLFDYTYILFYNLAFTSLVIILMGAFDQDIDAKTSIKVPQLYKRGILQLDWSMKKFWIYILNGLYQSIVCFYLPYFLFHKGTFVTRSGINLNGIEDIGVFIAAPVIMVVNISILMDQQHWDWLFILVWILSILLFWLWTGAYSQSTVTLEFYKIAIHVFNTPSFWIVFFLTIVVAIFPQLIIKSVQKLFYPDDIDIIREQRHQGIFEIKNNTTNHSKASIGLDQHIEKDPNVYNLNS</sequence>
<proteinExistence type="predicted"/>
<dbReference type="EMBL" id="JABTEG010000001">
    <property type="protein sequence ID" value="KAG4306223.1"/>
    <property type="molecule type" value="Genomic_DNA"/>
</dbReference>
<accession>A0ACB7CF38</accession>
<name>A0ACB7CF38_9ASCO</name>
<dbReference type="Proteomes" id="UP000768646">
    <property type="component" value="Unassembled WGS sequence"/>
</dbReference>
<evidence type="ECO:0000313" key="2">
    <source>
        <dbReference type="Proteomes" id="UP000768646"/>
    </source>
</evidence>
<gene>
    <name evidence="1" type="ORF">PORY_000211</name>
</gene>
<keyword evidence="2" id="KW-1185">Reference proteome</keyword>
<organism evidence="1 2">
    <name type="scientific">Pneumocystis oryctolagi</name>
    <dbReference type="NCBI Taxonomy" id="42067"/>
    <lineage>
        <taxon>Eukaryota</taxon>
        <taxon>Fungi</taxon>
        <taxon>Dikarya</taxon>
        <taxon>Ascomycota</taxon>
        <taxon>Taphrinomycotina</taxon>
        <taxon>Pneumocystomycetes</taxon>
        <taxon>Pneumocystaceae</taxon>
        <taxon>Pneumocystis</taxon>
    </lineage>
</organism>
<protein>
    <submittedName>
        <fullName evidence="1">Uncharacterized protein</fullName>
    </submittedName>
</protein>
<reference evidence="1 2" key="1">
    <citation type="journal article" date="2021" name="Commun. Biol.">
        <title>Genomic insights into the host specific adaptation of the Pneumocystis genus.</title>
        <authorList>
            <person name="Cisse O.H."/>
            <person name="Ma L."/>
            <person name="Dekker J.P."/>
            <person name="Khil P.P."/>
            <person name="Youn J.-H."/>
            <person name="Brenchley J.M."/>
            <person name="Blair R."/>
            <person name="Pahar B."/>
            <person name="Chabe M."/>
            <person name="Van Rompay K.K.A."/>
            <person name="Keesler R."/>
            <person name="Sukura A."/>
            <person name="Hirsch V."/>
            <person name="Kutty G."/>
            <person name="Liu Y."/>
            <person name="Peng L."/>
            <person name="Chen J."/>
            <person name="Song J."/>
            <person name="Weissenbacher-Lang C."/>
            <person name="Xu J."/>
            <person name="Upham N.S."/>
            <person name="Stajich J.E."/>
            <person name="Cuomo C.A."/>
            <person name="Cushion M.T."/>
            <person name="Kovacs J.A."/>
        </authorList>
    </citation>
    <scope>NUCLEOTIDE SEQUENCE [LARGE SCALE GENOMIC DNA]</scope>
    <source>
        <strain evidence="1 2">RABM</strain>
    </source>
</reference>
<evidence type="ECO:0000313" key="1">
    <source>
        <dbReference type="EMBL" id="KAG4306223.1"/>
    </source>
</evidence>